<dbReference type="Gene3D" id="3.40.710.10">
    <property type="entry name" value="DD-peptidase/beta-lactamase superfamily"/>
    <property type="match status" value="1"/>
</dbReference>
<dbReference type="GO" id="GO:0004185">
    <property type="term" value="F:serine-type carboxypeptidase activity"/>
    <property type="evidence" value="ECO:0007669"/>
    <property type="project" value="InterPro"/>
</dbReference>
<dbReference type="Pfam" id="PF02113">
    <property type="entry name" value="Peptidase_S13"/>
    <property type="match status" value="1"/>
</dbReference>
<sequence length="299" mass="31898">GEVSGLNFNGNCIDITTKTTGGKTAVFIEPETNYVEITNKVKPIQRGKSAVGSYRQPGKPNKIIVKGKCKKQQGPFAVAIERPAAFFGFLLAESLAKAGINTEGQLLEKSVGQDCNFKKLIEYSTPIADCLARCNKDSLQLAAEALLKTIAAKAATNGKNASWPAGRELITEYMLGLGIEKEEFYIDDGSGLSRQNKLSANALTKVLLDVYKGKNWGIYKNSLAVGGVDGTIGKHFKEEKYKGKVFGKTGYIGGAKSLSGICSAAGGDYIFSILANNTNGQTRQAINDIAKAIIDSGPR</sequence>
<gene>
    <name evidence="3" type="ORF">S06H3_13983</name>
</gene>
<dbReference type="InterPro" id="IPR012338">
    <property type="entry name" value="Beta-lactam/transpept-like"/>
</dbReference>
<name>X1MGN5_9ZZZZ</name>
<dbReference type="PANTHER" id="PTHR30023:SF0">
    <property type="entry name" value="PENICILLIN-SENSITIVE CARBOXYPEPTIDASE A"/>
    <property type="match status" value="1"/>
</dbReference>
<comment type="similarity">
    <text evidence="1">Belongs to the peptidase S13 family.</text>
</comment>
<accession>X1MGN5</accession>
<dbReference type="InterPro" id="IPR000667">
    <property type="entry name" value="Peptidase_S13"/>
</dbReference>
<proteinExistence type="inferred from homology"/>
<evidence type="ECO:0000256" key="1">
    <source>
        <dbReference type="ARBA" id="ARBA00006096"/>
    </source>
</evidence>
<keyword evidence="2" id="KW-0378">Hydrolase</keyword>
<dbReference type="PANTHER" id="PTHR30023">
    <property type="entry name" value="D-ALANYL-D-ALANINE CARBOXYPEPTIDASE"/>
    <property type="match status" value="1"/>
</dbReference>
<dbReference type="NCBIfam" id="TIGR00666">
    <property type="entry name" value="PBP4"/>
    <property type="match status" value="1"/>
</dbReference>
<organism evidence="3">
    <name type="scientific">marine sediment metagenome</name>
    <dbReference type="NCBI Taxonomy" id="412755"/>
    <lineage>
        <taxon>unclassified sequences</taxon>
        <taxon>metagenomes</taxon>
        <taxon>ecological metagenomes</taxon>
    </lineage>
</organism>
<evidence type="ECO:0008006" key="4">
    <source>
        <dbReference type="Google" id="ProtNLM"/>
    </source>
</evidence>
<protein>
    <recommendedName>
        <fullName evidence="4">D-alanyl-D-alanine carboxypeptidase/D-alanyl-D-alanine-endopeptidase</fullName>
    </recommendedName>
</protein>
<dbReference type="GO" id="GO:0006508">
    <property type="term" value="P:proteolysis"/>
    <property type="evidence" value="ECO:0007669"/>
    <property type="project" value="InterPro"/>
</dbReference>
<dbReference type="EMBL" id="BARV01006833">
    <property type="protein sequence ID" value="GAI17246.1"/>
    <property type="molecule type" value="Genomic_DNA"/>
</dbReference>
<feature type="non-terminal residue" evidence="3">
    <location>
        <position position="1"/>
    </location>
</feature>
<reference evidence="3" key="1">
    <citation type="journal article" date="2014" name="Front. Microbiol.">
        <title>High frequency of phylogenetically diverse reductive dehalogenase-homologous genes in deep subseafloor sedimentary metagenomes.</title>
        <authorList>
            <person name="Kawai M."/>
            <person name="Futagami T."/>
            <person name="Toyoda A."/>
            <person name="Takaki Y."/>
            <person name="Nishi S."/>
            <person name="Hori S."/>
            <person name="Arai W."/>
            <person name="Tsubouchi T."/>
            <person name="Morono Y."/>
            <person name="Uchiyama I."/>
            <person name="Ito T."/>
            <person name="Fujiyama A."/>
            <person name="Inagaki F."/>
            <person name="Takami H."/>
        </authorList>
    </citation>
    <scope>NUCLEOTIDE SEQUENCE</scope>
    <source>
        <strain evidence="3">Expedition CK06-06</strain>
    </source>
</reference>
<evidence type="ECO:0000313" key="3">
    <source>
        <dbReference type="EMBL" id="GAI17246.1"/>
    </source>
</evidence>
<dbReference type="GO" id="GO:0000270">
    <property type="term" value="P:peptidoglycan metabolic process"/>
    <property type="evidence" value="ECO:0007669"/>
    <property type="project" value="TreeGrafter"/>
</dbReference>
<dbReference type="SUPFAM" id="SSF56601">
    <property type="entry name" value="beta-lactamase/transpeptidase-like"/>
    <property type="match status" value="1"/>
</dbReference>
<comment type="caution">
    <text evidence="3">The sequence shown here is derived from an EMBL/GenBank/DDBJ whole genome shotgun (WGS) entry which is preliminary data.</text>
</comment>
<evidence type="ECO:0000256" key="2">
    <source>
        <dbReference type="ARBA" id="ARBA00022801"/>
    </source>
</evidence>
<dbReference type="AlphaFoldDB" id="X1MGN5"/>